<dbReference type="Proteomes" id="UP000295705">
    <property type="component" value="Unassembled WGS sequence"/>
</dbReference>
<keyword evidence="1" id="KW-1133">Transmembrane helix</keyword>
<keyword evidence="3" id="KW-1185">Reference proteome</keyword>
<reference evidence="2 3" key="1">
    <citation type="submission" date="2019-03" db="EMBL/GenBank/DDBJ databases">
        <title>Genomic Encyclopedia of Type Strains, Phase IV (KMG-IV): sequencing the most valuable type-strain genomes for metagenomic binning, comparative biology and taxonomic classification.</title>
        <authorList>
            <person name="Goeker M."/>
        </authorList>
    </citation>
    <scope>NUCLEOTIDE SEQUENCE [LARGE SCALE GENOMIC DNA]</scope>
    <source>
        <strain evidence="2 3">DSM 45775</strain>
    </source>
</reference>
<comment type="caution">
    <text evidence="2">The sequence shown here is derived from an EMBL/GenBank/DDBJ whole genome shotgun (WGS) entry which is preliminary data.</text>
</comment>
<dbReference type="AlphaFoldDB" id="A0A4R6UWH8"/>
<proteinExistence type="predicted"/>
<evidence type="ECO:0000313" key="3">
    <source>
        <dbReference type="Proteomes" id="UP000295705"/>
    </source>
</evidence>
<protein>
    <submittedName>
        <fullName evidence="2">Uncharacterized protein</fullName>
    </submittedName>
</protein>
<evidence type="ECO:0000313" key="2">
    <source>
        <dbReference type="EMBL" id="TDQ51652.1"/>
    </source>
</evidence>
<keyword evidence="1" id="KW-0472">Membrane</keyword>
<organism evidence="2 3">
    <name type="scientific">Actinomycetospora succinea</name>
    <dbReference type="NCBI Taxonomy" id="663603"/>
    <lineage>
        <taxon>Bacteria</taxon>
        <taxon>Bacillati</taxon>
        <taxon>Actinomycetota</taxon>
        <taxon>Actinomycetes</taxon>
        <taxon>Pseudonocardiales</taxon>
        <taxon>Pseudonocardiaceae</taxon>
        <taxon>Actinomycetospora</taxon>
    </lineage>
</organism>
<feature type="transmembrane region" description="Helical" evidence="1">
    <location>
        <begin position="45"/>
        <end position="66"/>
    </location>
</feature>
<name>A0A4R6UWH8_9PSEU</name>
<keyword evidence="1" id="KW-0812">Transmembrane</keyword>
<accession>A0A4R6UWH8</accession>
<evidence type="ECO:0000256" key="1">
    <source>
        <dbReference type="SAM" id="Phobius"/>
    </source>
</evidence>
<dbReference type="EMBL" id="SNYO01000008">
    <property type="protein sequence ID" value="TDQ51652.1"/>
    <property type="molecule type" value="Genomic_DNA"/>
</dbReference>
<sequence>MGVLMAAGIVVGITLGFVVGRRWAEYFRAAVDARGIMNNRKNYRGKSDLAFVLGGLLILGILIFYANSATY</sequence>
<feature type="transmembrane region" description="Helical" evidence="1">
    <location>
        <begin position="6"/>
        <end position="24"/>
    </location>
</feature>
<gene>
    <name evidence="2" type="ORF">EV188_10812</name>
</gene>